<accession>A0A8R2FB43</accession>
<feature type="compositionally biased region" description="Basic and acidic residues" evidence="1">
    <location>
        <begin position="312"/>
        <end position="328"/>
    </location>
</feature>
<dbReference type="PANTHER" id="PTHR19303:SF71">
    <property type="entry name" value="ZINC FINGER PHD-TYPE DOMAIN-CONTAINING PROTEIN"/>
    <property type="match status" value="1"/>
</dbReference>
<dbReference type="GO" id="GO:0005634">
    <property type="term" value="C:nucleus"/>
    <property type="evidence" value="ECO:0007669"/>
    <property type="project" value="TreeGrafter"/>
</dbReference>
<dbReference type="Pfam" id="PF03184">
    <property type="entry name" value="DDE_1"/>
    <property type="match status" value="1"/>
</dbReference>
<dbReference type="InterPro" id="IPR050863">
    <property type="entry name" value="CenT-Element_Derived"/>
</dbReference>
<protein>
    <recommendedName>
        <fullName evidence="2">DDE-1 domain-containing protein</fullName>
    </recommendedName>
</protein>
<feature type="domain" description="DDE-1" evidence="2">
    <location>
        <begin position="89"/>
        <end position="155"/>
    </location>
</feature>
<dbReference type="RefSeq" id="XP_008187138.1">
    <property type="nucleotide sequence ID" value="XM_008188916.1"/>
</dbReference>
<dbReference type="Proteomes" id="UP000007819">
    <property type="component" value="Unassembled WGS sequence"/>
</dbReference>
<feature type="region of interest" description="Disordered" evidence="1">
    <location>
        <begin position="312"/>
        <end position="353"/>
    </location>
</feature>
<dbReference type="EnsemblMetazoa" id="XM_008188916.1">
    <property type="protein sequence ID" value="XP_008187138.1"/>
    <property type="gene ID" value="LOC100574843"/>
</dbReference>
<dbReference type="PANTHER" id="PTHR19303">
    <property type="entry name" value="TRANSPOSON"/>
    <property type="match status" value="1"/>
</dbReference>
<dbReference type="GO" id="GO:0003677">
    <property type="term" value="F:DNA binding"/>
    <property type="evidence" value="ECO:0007669"/>
    <property type="project" value="TreeGrafter"/>
</dbReference>
<reference evidence="3" key="2">
    <citation type="submission" date="2022-06" db="UniProtKB">
        <authorList>
            <consortium name="EnsemblMetazoa"/>
        </authorList>
    </citation>
    <scope>IDENTIFICATION</scope>
</reference>
<reference evidence="4" key="1">
    <citation type="submission" date="2010-06" db="EMBL/GenBank/DDBJ databases">
        <authorList>
            <person name="Jiang H."/>
            <person name="Abraham K."/>
            <person name="Ali S."/>
            <person name="Alsbrooks S.L."/>
            <person name="Anim B.N."/>
            <person name="Anosike U.S."/>
            <person name="Attaway T."/>
            <person name="Bandaranaike D.P."/>
            <person name="Battles P.K."/>
            <person name="Bell S.N."/>
            <person name="Bell A.V."/>
            <person name="Beltran B."/>
            <person name="Bickham C."/>
            <person name="Bustamante Y."/>
            <person name="Caleb T."/>
            <person name="Canada A."/>
            <person name="Cardenas V."/>
            <person name="Carter K."/>
            <person name="Chacko J."/>
            <person name="Chandrabose M.N."/>
            <person name="Chavez D."/>
            <person name="Chavez A."/>
            <person name="Chen L."/>
            <person name="Chu H.-S."/>
            <person name="Claassen K.J."/>
            <person name="Cockrell R."/>
            <person name="Collins M."/>
            <person name="Cooper J.A."/>
            <person name="Cree A."/>
            <person name="Curry S.M."/>
            <person name="Da Y."/>
            <person name="Dao M.D."/>
            <person name="Das B."/>
            <person name="Davila M.-L."/>
            <person name="Davy-Carroll L."/>
            <person name="Denson S."/>
            <person name="Dinh H."/>
            <person name="Ebong V.E."/>
            <person name="Edwards J.R."/>
            <person name="Egan A."/>
            <person name="El-Daye J."/>
            <person name="Escobedo L."/>
            <person name="Fernandez S."/>
            <person name="Fernando P.R."/>
            <person name="Flagg N."/>
            <person name="Forbes L.D."/>
            <person name="Fowler R.G."/>
            <person name="Fu Q."/>
            <person name="Gabisi R.A."/>
            <person name="Ganer J."/>
            <person name="Garbino Pronczuk A."/>
            <person name="Garcia R.M."/>
            <person name="Garner T."/>
            <person name="Garrett T.E."/>
            <person name="Gonzalez D.A."/>
            <person name="Hamid H."/>
            <person name="Hawkins E.S."/>
            <person name="Hirani K."/>
            <person name="Hogues M.E."/>
            <person name="Hollins B."/>
            <person name="Hsiao C.-H."/>
            <person name="Jabil R."/>
            <person name="James M.L."/>
            <person name="Jhangiani S.N."/>
            <person name="Johnson B."/>
            <person name="Johnson Q."/>
            <person name="Joshi V."/>
            <person name="Kalu J.B."/>
            <person name="Kam C."/>
            <person name="Kashfia A."/>
            <person name="Keebler J."/>
            <person name="Kisamo H."/>
            <person name="Kovar C.L."/>
            <person name="Lago L.A."/>
            <person name="Lai C.-Y."/>
            <person name="Laidlaw J."/>
            <person name="Lara F."/>
            <person name="Le T.-K."/>
            <person name="Lee S.L."/>
            <person name="Legall F.H."/>
            <person name="Lemon S.J."/>
            <person name="Lewis L.R."/>
            <person name="Li B."/>
            <person name="Liu Y."/>
            <person name="Liu Y.-S."/>
            <person name="Lopez J."/>
            <person name="Lozado R.J."/>
            <person name="Lu J."/>
            <person name="Madu R.C."/>
            <person name="Maheshwari M."/>
            <person name="Maheshwari R."/>
            <person name="Malloy K."/>
            <person name="Martinez E."/>
            <person name="Mathew T."/>
            <person name="Mercado I.C."/>
            <person name="Mercado C."/>
            <person name="Meyer B."/>
            <person name="Montgomery K."/>
            <person name="Morgan M.B."/>
            <person name="Munidasa M."/>
            <person name="Nazareth L.V."/>
            <person name="Nelson J."/>
            <person name="Ng B.M."/>
            <person name="Nguyen N.B."/>
            <person name="Nguyen P.Q."/>
            <person name="Nguyen T."/>
            <person name="Obregon M."/>
            <person name="Okwuonu G.O."/>
            <person name="Onwere C.G."/>
            <person name="Orozco G."/>
            <person name="Parra A."/>
            <person name="Patel S."/>
            <person name="Patil S."/>
            <person name="Perez A."/>
            <person name="Perez Y."/>
            <person name="Pham C."/>
            <person name="Primus E.L."/>
            <person name="Pu L.-L."/>
            <person name="Puazo M."/>
            <person name="Qin X."/>
            <person name="Quiroz J.B."/>
            <person name="Reese J."/>
            <person name="Richards S."/>
            <person name="Rives C.M."/>
            <person name="Robberts R."/>
            <person name="Ruiz S.J."/>
            <person name="Ruiz M.J."/>
            <person name="Santibanez J."/>
            <person name="Schneider B.W."/>
            <person name="Sisson I."/>
            <person name="Smith M."/>
            <person name="Sodergren E."/>
            <person name="Song X.-Z."/>
            <person name="Song B.B."/>
            <person name="Summersgill H."/>
            <person name="Thelus R."/>
            <person name="Thornton R.D."/>
            <person name="Trejos Z.Y."/>
            <person name="Usmani K."/>
            <person name="Vattathil S."/>
            <person name="Villasana D."/>
            <person name="Walker D.L."/>
            <person name="Wang S."/>
            <person name="Wang K."/>
            <person name="White C.S."/>
            <person name="Williams A.C."/>
            <person name="Williamson J."/>
            <person name="Wilson K."/>
            <person name="Woghiren I.O."/>
            <person name="Woodworth J.R."/>
            <person name="Worley K.C."/>
            <person name="Wright R.A."/>
            <person name="Wu W."/>
            <person name="Young L."/>
            <person name="Zhang L."/>
            <person name="Zhang J."/>
            <person name="Zhu Y."/>
            <person name="Muzny D.M."/>
            <person name="Weinstock G."/>
            <person name="Gibbs R.A."/>
        </authorList>
    </citation>
    <scope>NUCLEOTIDE SEQUENCE [LARGE SCALE GENOMIC DNA]</scope>
    <source>
        <strain evidence="4">LSR1</strain>
    </source>
</reference>
<dbReference type="KEGG" id="api:100574843"/>
<dbReference type="GeneID" id="100574843"/>
<feature type="compositionally biased region" description="Basic residues" evidence="1">
    <location>
        <begin position="338"/>
        <end position="353"/>
    </location>
</feature>
<evidence type="ECO:0000259" key="2">
    <source>
        <dbReference type="Pfam" id="PF03184"/>
    </source>
</evidence>
<dbReference type="AlphaFoldDB" id="A0A8R2FB43"/>
<dbReference type="OrthoDB" id="6590224at2759"/>
<evidence type="ECO:0000313" key="4">
    <source>
        <dbReference type="Proteomes" id="UP000007819"/>
    </source>
</evidence>
<keyword evidence="4" id="KW-1185">Reference proteome</keyword>
<organism evidence="3 4">
    <name type="scientific">Acyrthosiphon pisum</name>
    <name type="common">Pea aphid</name>
    <dbReference type="NCBI Taxonomy" id="7029"/>
    <lineage>
        <taxon>Eukaryota</taxon>
        <taxon>Metazoa</taxon>
        <taxon>Ecdysozoa</taxon>
        <taxon>Arthropoda</taxon>
        <taxon>Hexapoda</taxon>
        <taxon>Insecta</taxon>
        <taxon>Pterygota</taxon>
        <taxon>Neoptera</taxon>
        <taxon>Paraneoptera</taxon>
        <taxon>Hemiptera</taxon>
        <taxon>Sternorrhyncha</taxon>
        <taxon>Aphidomorpha</taxon>
        <taxon>Aphidoidea</taxon>
        <taxon>Aphididae</taxon>
        <taxon>Macrosiphini</taxon>
        <taxon>Acyrthosiphon</taxon>
    </lineage>
</organism>
<name>A0A8R2FB43_ACYPI</name>
<dbReference type="InterPro" id="IPR004875">
    <property type="entry name" value="DDE_SF_endonuclease_dom"/>
</dbReference>
<evidence type="ECO:0000256" key="1">
    <source>
        <dbReference type="SAM" id="MobiDB-lite"/>
    </source>
</evidence>
<evidence type="ECO:0000313" key="3">
    <source>
        <dbReference type="EnsemblMetazoa" id="XP_008187138.1"/>
    </source>
</evidence>
<sequence>MGQNGVSILKWYVITFGRQRGKHGQPKLEYKLNANRIYNCDETGITVNPKGQSKVLATKEKRQVGILTSAERGETVTAVICFSASGTATKEDPVLLLFDGHSSHTKNLPVINAARENGVILLYFPPHCSHKLQPCDVSFMKPLSIYYEDEVRKWLRCNPGKVVTLGNISSLFGAAFIHVANMKTAMKGFEATGIWPPNNNVFSDEDFLPSIVTDIVPSTLSTEQDARVNENVNDQHLNSETTEQATVVLNEPQCSLALHNQQITFPIESPENILPILKVKQTEKRNSRKRGKTAILTESPYKNDLEISLETAKKNKEEKEKKRQEKTMLTKKQLFKSVPKKKKKFTERKKIRL</sequence>
<proteinExistence type="predicted"/>